<dbReference type="InterPro" id="IPR005064">
    <property type="entry name" value="BUG"/>
</dbReference>
<dbReference type="EMBL" id="JXYQ01000066">
    <property type="protein sequence ID" value="KJA09327.1"/>
    <property type="molecule type" value="Genomic_DNA"/>
</dbReference>
<dbReference type="STRING" id="80878.RP29_17130"/>
<accession>A0A0D7K5U1</accession>
<comment type="similarity">
    <text evidence="1">Belongs to the UPF0065 (bug) family.</text>
</comment>
<dbReference type="InterPro" id="IPR042100">
    <property type="entry name" value="Bug_dom1"/>
</dbReference>
<keyword evidence="2" id="KW-0732">Signal</keyword>
<dbReference type="RefSeq" id="WP_044401420.1">
    <property type="nucleotide sequence ID" value="NZ_JXYQ01000066.1"/>
</dbReference>
<sequence length="320" mass="33655">MDRRHWIALVLATAAGSAAAQAYPNKIIKLQVPFAPGGTTDIIARVIADPLGKALGQSVIVENKAGGGGIVGANETAKSAPDGYTLGIATVSTTAANPAINPKTPYNPLTDFTPIINIAATPNIIAVHPSFPAKDYKGFVAELKKSAGKHSYSSSGTGGIGHLQMELYKSLTGTFVTHIPYRGAGPALNDTVAGQVPMIFDNLPSALPFIKENRLVPIVVAAPQRVAALPNVPTFKEVGLEPVNRMAYYGITGPKGLPKEVVDKVNAAVRKALEDPAVKKRIEDTGSIVVGNTPEQFAEQIKAEFSVYKDVVAKQKLTLD</sequence>
<dbReference type="CDD" id="cd13577">
    <property type="entry name" value="PBP2_BugE_Glu"/>
    <property type="match status" value="1"/>
</dbReference>
<organism evidence="3 4">
    <name type="scientific">Acidovorax temperans</name>
    <dbReference type="NCBI Taxonomy" id="80878"/>
    <lineage>
        <taxon>Bacteria</taxon>
        <taxon>Pseudomonadati</taxon>
        <taxon>Pseudomonadota</taxon>
        <taxon>Betaproteobacteria</taxon>
        <taxon>Burkholderiales</taxon>
        <taxon>Comamonadaceae</taxon>
        <taxon>Acidovorax</taxon>
    </lineage>
</organism>
<dbReference type="SUPFAM" id="SSF53850">
    <property type="entry name" value="Periplasmic binding protein-like II"/>
    <property type="match status" value="1"/>
</dbReference>
<evidence type="ECO:0000256" key="2">
    <source>
        <dbReference type="SAM" id="SignalP"/>
    </source>
</evidence>
<protein>
    <submittedName>
        <fullName evidence="3">ABC transporter substrate-binding protein</fullName>
    </submittedName>
</protein>
<feature type="signal peptide" evidence="2">
    <location>
        <begin position="1"/>
        <end position="22"/>
    </location>
</feature>
<proteinExistence type="inferred from homology"/>
<gene>
    <name evidence="3" type="ORF">RP29_17130</name>
</gene>
<dbReference type="AlphaFoldDB" id="A0A0D7K5U1"/>
<name>A0A0D7K5U1_9BURK</name>
<evidence type="ECO:0000313" key="3">
    <source>
        <dbReference type="EMBL" id="KJA09327.1"/>
    </source>
</evidence>
<reference evidence="3 4" key="1">
    <citation type="submission" date="2014-12" db="EMBL/GenBank/DDBJ databases">
        <title>Isolation of bacteria from lake water.</title>
        <authorList>
            <person name="Sheng K.-Y."/>
            <person name="Chin P.-S."/>
            <person name="Chan K.-G."/>
            <person name="Tan G.S."/>
        </authorList>
    </citation>
    <scope>NUCLEOTIDE SEQUENCE [LARGE SCALE GENOMIC DNA]</scope>
    <source>
        <strain evidence="3 4">KY4</strain>
    </source>
</reference>
<dbReference type="PANTHER" id="PTHR42928:SF5">
    <property type="entry name" value="BLR1237 PROTEIN"/>
    <property type="match status" value="1"/>
</dbReference>
<feature type="chain" id="PRO_5002320845" evidence="2">
    <location>
        <begin position="23"/>
        <end position="320"/>
    </location>
</feature>
<evidence type="ECO:0000313" key="4">
    <source>
        <dbReference type="Proteomes" id="UP000032566"/>
    </source>
</evidence>
<dbReference type="PATRIC" id="fig|80878.5.peg.3357"/>
<dbReference type="Gene3D" id="3.40.190.150">
    <property type="entry name" value="Bordetella uptake gene, domain 1"/>
    <property type="match status" value="1"/>
</dbReference>
<keyword evidence="4" id="KW-1185">Reference proteome</keyword>
<dbReference type="Proteomes" id="UP000032566">
    <property type="component" value="Unassembled WGS sequence"/>
</dbReference>
<dbReference type="Gene3D" id="3.40.190.10">
    <property type="entry name" value="Periplasmic binding protein-like II"/>
    <property type="match status" value="1"/>
</dbReference>
<comment type="caution">
    <text evidence="3">The sequence shown here is derived from an EMBL/GenBank/DDBJ whole genome shotgun (WGS) entry which is preliminary data.</text>
</comment>
<dbReference type="PANTHER" id="PTHR42928">
    <property type="entry name" value="TRICARBOXYLATE-BINDING PROTEIN"/>
    <property type="match status" value="1"/>
</dbReference>
<dbReference type="PIRSF" id="PIRSF017082">
    <property type="entry name" value="YflP"/>
    <property type="match status" value="1"/>
</dbReference>
<dbReference type="Pfam" id="PF03401">
    <property type="entry name" value="TctC"/>
    <property type="match status" value="1"/>
</dbReference>
<evidence type="ECO:0000256" key="1">
    <source>
        <dbReference type="ARBA" id="ARBA00006987"/>
    </source>
</evidence>
<dbReference type="OrthoDB" id="8678477at2"/>